<dbReference type="RefSeq" id="WP_236696598.1">
    <property type="nucleotide sequence ID" value="NZ_LECT01000044.1"/>
</dbReference>
<keyword evidence="4" id="KW-1185">Reference proteome</keyword>
<keyword evidence="3" id="KW-0812">Transmembrane</keyword>
<reference evidence="3" key="1">
    <citation type="submission" date="2015-05" db="EMBL/GenBank/DDBJ databases">
        <title>Permanent draft genome of Rhodopirellula islandicus K833.</title>
        <authorList>
            <person name="Kizina J."/>
            <person name="Richter M."/>
            <person name="Glockner F.O."/>
            <person name="Harder J."/>
        </authorList>
    </citation>
    <scope>NUCLEOTIDE SEQUENCE [LARGE SCALE GENOMIC DNA]</scope>
    <source>
        <strain evidence="3">K833</strain>
    </source>
</reference>
<feature type="region of interest" description="Disordered" evidence="1">
    <location>
        <begin position="178"/>
        <end position="230"/>
    </location>
</feature>
<protein>
    <submittedName>
        <fullName evidence="3">Signal peptide and transmembrane protein</fullName>
    </submittedName>
</protein>
<gene>
    <name evidence="3" type="ORF">RISK_005648</name>
</gene>
<comment type="caution">
    <text evidence="3">The sequence shown here is derived from an EMBL/GenBank/DDBJ whole genome shotgun (WGS) entry which is preliminary data.</text>
</comment>
<dbReference type="Proteomes" id="UP000036367">
    <property type="component" value="Unassembled WGS sequence"/>
</dbReference>
<name>A0A0J1B767_RHOIS</name>
<evidence type="ECO:0000313" key="3">
    <source>
        <dbReference type="EMBL" id="KLU02582.1"/>
    </source>
</evidence>
<evidence type="ECO:0000256" key="2">
    <source>
        <dbReference type="SAM" id="SignalP"/>
    </source>
</evidence>
<feature type="chain" id="PRO_5005248429" evidence="2">
    <location>
        <begin position="30"/>
        <end position="250"/>
    </location>
</feature>
<evidence type="ECO:0000256" key="1">
    <source>
        <dbReference type="SAM" id="MobiDB-lite"/>
    </source>
</evidence>
<accession>A0A0J1B767</accession>
<keyword evidence="3" id="KW-0472">Membrane</keyword>
<sequence>MSRSLWTFVSGTCFAALIAVLAGPQTAQAGHDSPLYIAADHYRDAVSHFEDEARRVRTIDRTVLRLIDDFEDQTSDVRSAARHPDRSDRLAREFNDVQFLQARTEQAVFGSGCPIIAQALTPCWGDVLGSFAALQQQMAYVQPYVSGRPALNCDVHHGSGYLTPAYPPTPSVVFPGRTPLPLPRTVPHVQQKPISYPHRGSRDNSRDFNRGPSHRDAPRPGNYRASIPSRKSVPKGAEIGLVLLNGFLNR</sequence>
<keyword evidence="2" id="KW-0732">Signal</keyword>
<dbReference type="AlphaFoldDB" id="A0A0J1B767"/>
<feature type="signal peptide" evidence="2">
    <location>
        <begin position="1"/>
        <end position="29"/>
    </location>
</feature>
<feature type="compositionally biased region" description="Basic and acidic residues" evidence="1">
    <location>
        <begin position="200"/>
        <end position="218"/>
    </location>
</feature>
<organism evidence="3 4">
    <name type="scientific">Rhodopirellula islandica</name>
    <dbReference type="NCBI Taxonomy" id="595434"/>
    <lineage>
        <taxon>Bacteria</taxon>
        <taxon>Pseudomonadati</taxon>
        <taxon>Planctomycetota</taxon>
        <taxon>Planctomycetia</taxon>
        <taxon>Pirellulales</taxon>
        <taxon>Pirellulaceae</taxon>
        <taxon>Rhodopirellula</taxon>
    </lineage>
</organism>
<evidence type="ECO:0000313" key="4">
    <source>
        <dbReference type="Proteomes" id="UP000036367"/>
    </source>
</evidence>
<dbReference type="EMBL" id="LECT01000044">
    <property type="protein sequence ID" value="KLU02582.1"/>
    <property type="molecule type" value="Genomic_DNA"/>
</dbReference>
<dbReference type="PATRIC" id="fig|595434.4.peg.5363"/>
<proteinExistence type="predicted"/>